<evidence type="ECO:0000256" key="1">
    <source>
        <dbReference type="SAM" id="Phobius"/>
    </source>
</evidence>
<sequence length="136" mass="13877">MARGPRTPTGRALAAFGLVALSAWVVFIVIELATVPEPGAPTVDALAIQAASSLTQGDAEALQALLVDDAPADYAEELLAGLPATEGDLEAAVRDSGRGDVIVVRGPAGSDSCLAWQVVPEDDRYLLGVIPPVDGC</sequence>
<dbReference type="OrthoDB" id="9976280at2"/>
<name>A0A098Y8S7_9ACTN</name>
<evidence type="ECO:0000313" key="2">
    <source>
        <dbReference type="EMBL" id="KGH46852.1"/>
    </source>
</evidence>
<feature type="transmembrane region" description="Helical" evidence="1">
    <location>
        <begin position="12"/>
        <end position="30"/>
    </location>
</feature>
<evidence type="ECO:0000313" key="3">
    <source>
        <dbReference type="Proteomes" id="UP000029713"/>
    </source>
</evidence>
<protein>
    <submittedName>
        <fullName evidence="2">Uncharacterized protein</fullName>
    </submittedName>
</protein>
<organism evidence="2 3">
    <name type="scientific">Modestobacter caceresii</name>
    <dbReference type="NCBI Taxonomy" id="1522368"/>
    <lineage>
        <taxon>Bacteria</taxon>
        <taxon>Bacillati</taxon>
        <taxon>Actinomycetota</taxon>
        <taxon>Actinomycetes</taxon>
        <taxon>Geodermatophilales</taxon>
        <taxon>Geodermatophilaceae</taxon>
        <taxon>Modestobacter</taxon>
    </lineage>
</organism>
<keyword evidence="3" id="KW-1185">Reference proteome</keyword>
<proteinExistence type="predicted"/>
<reference evidence="2 3" key="1">
    <citation type="submission" date="2014-07" db="EMBL/GenBank/DDBJ databases">
        <title>Biosystematic studies on Modestobacter strains isolated from extreme hyper-arid desert soil and from historic building.</title>
        <authorList>
            <person name="Bukarasam K."/>
            <person name="Bull A."/>
            <person name="Girard G."/>
            <person name="van Wezel G."/>
            <person name="Goodfellow M."/>
        </authorList>
    </citation>
    <scope>NUCLEOTIDE SEQUENCE [LARGE SCALE GENOMIC DNA]</scope>
    <source>
        <strain evidence="2 3">KNN45-2b</strain>
    </source>
</reference>
<keyword evidence="1" id="KW-0812">Transmembrane</keyword>
<dbReference type="RefSeq" id="WP_036335452.1">
    <property type="nucleotide sequence ID" value="NZ_JPMX01000038.1"/>
</dbReference>
<dbReference type="AlphaFoldDB" id="A0A098Y8S7"/>
<gene>
    <name evidence="2" type="ORF">IN07_09845</name>
</gene>
<keyword evidence="1" id="KW-1133">Transmembrane helix</keyword>
<dbReference type="Proteomes" id="UP000029713">
    <property type="component" value="Unassembled WGS sequence"/>
</dbReference>
<dbReference type="EMBL" id="JPMX01000038">
    <property type="protein sequence ID" value="KGH46852.1"/>
    <property type="molecule type" value="Genomic_DNA"/>
</dbReference>
<comment type="caution">
    <text evidence="2">The sequence shown here is derived from an EMBL/GenBank/DDBJ whole genome shotgun (WGS) entry which is preliminary data.</text>
</comment>
<keyword evidence="1" id="KW-0472">Membrane</keyword>
<accession>A0A098Y8S7</accession>